<name>H6NQC9_9BACL</name>
<dbReference type="InterPro" id="IPR000644">
    <property type="entry name" value="CBS_dom"/>
</dbReference>
<evidence type="ECO:0000259" key="12">
    <source>
        <dbReference type="PROSITE" id="PS51371"/>
    </source>
</evidence>
<feature type="transmembrane region" description="Helical" evidence="11">
    <location>
        <begin position="142"/>
        <end position="162"/>
    </location>
</feature>
<dbReference type="PROSITE" id="PS51846">
    <property type="entry name" value="CNNM"/>
    <property type="match status" value="1"/>
</dbReference>
<feature type="domain" description="CBS" evidence="12">
    <location>
        <begin position="226"/>
        <end position="285"/>
    </location>
</feature>
<dbReference type="SUPFAM" id="SSF54631">
    <property type="entry name" value="CBS-domain pair"/>
    <property type="match status" value="1"/>
</dbReference>
<dbReference type="GO" id="GO:0050660">
    <property type="term" value="F:flavin adenine dinucleotide binding"/>
    <property type="evidence" value="ECO:0007669"/>
    <property type="project" value="InterPro"/>
</dbReference>
<dbReference type="InterPro" id="IPR044751">
    <property type="entry name" value="Ion_transp-like_CBS"/>
</dbReference>
<feature type="transmembrane region" description="Helical" evidence="11">
    <location>
        <begin position="12"/>
        <end position="33"/>
    </location>
</feature>
<dbReference type="Pfam" id="PF00571">
    <property type="entry name" value="CBS"/>
    <property type="match status" value="2"/>
</dbReference>
<dbReference type="STRING" id="1116391.PM3016_6000"/>
<feature type="transmembrane region" description="Helical" evidence="11">
    <location>
        <begin position="103"/>
        <end position="122"/>
    </location>
</feature>
<dbReference type="Pfam" id="PF01595">
    <property type="entry name" value="CNNM"/>
    <property type="match status" value="1"/>
</dbReference>
<comment type="subcellular location">
    <subcellularLocation>
        <location evidence="1">Cell membrane</location>
        <topology evidence="1">Multi-pass membrane protein</topology>
    </subcellularLocation>
</comment>
<comment type="similarity">
    <text evidence="2">Belongs to the UPF0053 family.</text>
</comment>
<dbReference type="InterPro" id="IPR016169">
    <property type="entry name" value="FAD-bd_PCMH_sub2"/>
</dbReference>
<dbReference type="AlphaFoldDB" id="H6NQC9"/>
<feature type="domain" description="CNNM transmembrane" evidence="13">
    <location>
        <begin position="4"/>
        <end position="207"/>
    </location>
</feature>
<evidence type="ECO:0000256" key="11">
    <source>
        <dbReference type="SAM" id="Phobius"/>
    </source>
</evidence>
<dbReference type="HOGENOM" id="CLU_015237_4_0_9"/>
<dbReference type="EMBL" id="CP003235">
    <property type="protein sequence ID" value="AFC32653.1"/>
    <property type="molecule type" value="Genomic_DNA"/>
</dbReference>
<dbReference type="InterPro" id="IPR046342">
    <property type="entry name" value="CBS_dom_sf"/>
</dbReference>
<dbReference type="Gene3D" id="3.30.465.10">
    <property type="match status" value="1"/>
</dbReference>
<reference evidence="14 15" key="1">
    <citation type="journal article" date="2012" name="J. Bacteriol.">
        <title>Complete Genome Sequence of Paenibacillus mucilaginosus 3016, a Bacterium Functional as Microbial Fertilizer.</title>
        <authorList>
            <person name="Ma M."/>
            <person name="Wang Z."/>
            <person name="Li L."/>
            <person name="Jiang X."/>
            <person name="Guan D."/>
            <person name="Cao F."/>
            <person name="Chen H."/>
            <person name="Wang X."/>
            <person name="Shen D."/>
            <person name="Du B."/>
            <person name="Li J."/>
        </authorList>
    </citation>
    <scope>NUCLEOTIDE SEQUENCE [LARGE SCALE GENOMIC DNA]</scope>
    <source>
        <strain evidence="14 15">3016</strain>
    </source>
</reference>
<dbReference type="GO" id="GO:0005886">
    <property type="term" value="C:plasma membrane"/>
    <property type="evidence" value="ECO:0007669"/>
    <property type="project" value="UniProtKB-SubCell"/>
</dbReference>
<keyword evidence="4 10" id="KW-0812">Transmembrane</keyword>
<dbReference type="FunFam" id="3.10.580.10:FF:000002">
    <property type="entry name" value="Magnesium/cobalt efflux protein CorC"/>
    <property type="match status" value="1"/>
</dbReference>
<organism evidence="14 15">
    <name type="scientific">Paenibacillus mucilaginosus 3016</name>
    <dbReference type="NCBI Taxonomy" id="1116391"/>
    <lineage>
        <taxon>Bacteria</taxon>
        <taxon>Bacillati</taxon>
        <taxon>Bacillota</taxon>
        <taxon>Bacilli</taxon>
        <taxon>Bacillales</taxon>
        <taxon>Paenibacillaceae</taxon>
        <taxon>Paenibacillus</taxon>
    </lineage>
</organism>
<dbReference type="Proteomes" id="UP000007523">
    <property type="component" value="Chromosome"/>
</dbReference>
<dbReference type="PANTHER" id="PTHR43099:SF2">
    <property type="entry name" value="UPF0053 PROTEIN YRKA"/>
    <property type="match status" value="1"/>
</dbReference>
<evidence type="ECO:0000313" key="15">
    <source>
        <dbReference type="Proteomes" id="UP000007523"/>
    </source>
</evidence>
<keyword evidence="8 10" id="KW-0472">Membrane</keyword>
<evidence type="ECO:0000256" key="8">
    <source>
        <dbReference type="ARBA" id="ARBA00023136"/>
    </source>
</evidence>
<dbReference type="PROSITE" id="PS51371">
    <property type="entry name" value="CBS"/>
    <property type="match status" value="2"/>
</dbReference>
<evidence type="ECO:0000256" key="4">
    <source>
        <dbReference type="ARBA" id="ARBA00022692"/>
    </source>
</evidence>
<sequence length="445" mass="50087">MSSDPLTLVIDVSLVLLLVLLNGFFVAAEFAMVKVSTSRLEVLAGTGSRRARFAQGVVGNLDAYLSACQLGITLTSLGLGWLGEPVVAAMLEPLLAPLGLPERLVQTISFVIAFTVITVFHITLGEQFPKTYAIRKSEQVTLLSSILLTGFYKLMYPFIWFLNGASGVLLRLAGIRPTDHHTLAHTEDEIRVLMKESSRSGHIDAAELTLMDNIFDFADTHAREIMIPRTEMVCLYAFRSYEENKRTAISEMHTRYPVCDPDKDNVTGFVHIKDLLKADGEAPDLQSVMRPILKVPESMQISALLKLMQKMKSQMALLIDEYGGTSGLVTFEDIIEEIVGEIQDEFDEERPQIERRDEETHSIDGRLLIEEVNSYFGLNIESDNFDTIGGWIYSQVEMPPKKHQAVNWNDQAEFQIEEMDHLRISRILVKRRGRDRREPPLSGRG</sequence>
<evidence type="ECO:0000256" key="2">
    <source>
        <dbReference type="ARBA" id="ARBA00006337"/>
    </source>
</evidence>
<keyword evidence="6 10" id="KW-1133">Transmembrane helix</keyword>
<evidence type="ECO:0000256" key="1">
    <source>
        <dbReference type="ARBA" id="ARBA00004651"/>
    </source>
</evidence>
<dbReference type="InterPro" id="IPR051676">
    <property type="entry name" value="UPF0053_domain"/>
</dbReference>
<evidence type="ECO:0000313" key="14">
    <source>
        <dbReference type="EMBL" id="AFC32653.1"/>
    </source>
</evidence>
<accession>H6NQC9</accession>
<evidence type="ECO:0000256" key="5">
    <source>
        <dbReference type="ARBA" id="ARBA00022737"/>
    </source>
</evidence>
<evidence type="ECO:0000256" key="9">
    <source>
        <dbReference type="PROSITE-ProRule" id="PRU00703"/>
    </source>
</evidence>
<keyword evidence="3" id="KW-1003">Cell membrane</keyword>
<dbReference type="PANTHER" id="PTHR43099">
    <property type="entry name" value="UPF0053 PROTEIN YRKA"/>
    <property type="match status" value="1"/>
</dbReference>
<dbReference type="InterPro" id="IPR036318">
    <property type="entry name" value="FAD-bd_PCMH-like_sf"/>
</dbReference>
<gene>
    <name evidence="14" type="ORF">PM3016_6000</name>
</gene>
<evidence type="ECO:0000256" key="7">
    <source>
        <dbReference type="ARBA" id="ARBA00023122"/>
    </source>
</evidence>
<keyword evidence="5" id="KW-0677">Repeat</keyword>
<evidence type="ECO:0000256" key="6">
    <source>
        <dbReference type="ARBA" id="ARBA00022989"/>
    </source>
</evidence>
<feature type="domain" description="CBS" evidence="12">
    <location>
        <begin position="288"/>
        <end position="345"/>
    </location>
</feature>
<dbReference type="CDD" id="cd04590">
    <property type="entry name" value="CBS_pair_CorC_HlyC_assoc"/>
    <property type="match status" value="1"/>
</dbReference>
<evidence type="ECO:0000259" key="13">
    <source>
        <dbReference type="PROSITE" id="PS51846"/>
    </source>
</evidence>
<dbReference type="Pfam" id="PF03471">
    <property type="entry name" value="CorC_HlyC"/>
    <property type="match status" value="1"/>
</dbReference>
<feature type="transmembrane region" description="Helical" evidence="11">
    <location>
        <begin position="63"/>
        <end position="83"/>
    </location>
</feature>
<dbReference type="SUPFAM" id="SSF56176">
    <property type="entry name" value="FAD-binding/transporter-associated domain-like"/>
    <property type="match status" value="1"/>
</dbReference>
<dbReference type="Gene3D" id="3.10.580.10">
    <property type="entry name" value="CBS-domain"/>
    <property type="match status" value="1"/>
</dbReference>
<keyword evidence="7 9" id="KW-0129">CBS domain</keyword>
<dbReference type="KEGG" id="pmq:PM3016_6000"/>
<evidence type="ECO:0000256" key="3">
    <source>
        <dbReference type="ARBA" id="ARBA00022475"/>
    </source>
</evidence>
<dbReference type="InterPro" id="IPR005170">
    <property type="entry name" value="Transptr-assoc_dom"/>
</dbReference>
<dbReference type="InterPro" id="IPR002550">
    <property type="entry name" value="CNNM"/>
</dbReference>
<dbReference type="SMART" id="SM01091">
    <property type="entry name" value="CorC_HlyC"/>
    <property type="match status" value="1"/>
</dbReference>
<protein>
    <submittedName>
        <fullName evidence="14">Uncharacterized protein</fullName>
    </submittedName>
</protein>
<dbReference type="RefSeq" id="WP_014371932.1">
    <property type="nucleotide sequence ID" value="NC_016935.1"/>
</dbReference>
<evidence type="ECO:0000256" key="10">
    <source>
        <dbReference type="PROSITE-ProRule" id="PRU01193"/>
    </source>
</evidence>
<keyword evidence="15" id="KW-1185">Reference proteome</keyword>
<proteinExistence type="inferred from homology"/>